<dbReference type="Proteomes" id="UP001187192">
    <property type="component" value="Unassembled WGS sequence"/>
</dbReference>
<name>A0AA88CPP2_FICCA</name>
<comment type="caution">
    <text evidence="1">The sequence shown here is derived from an EMBL/GenBank/DDBJ whole genome shotgun (WGS) entry which is preliminary data.</text>
</comment>
<gene>
    <name evidence="1" type="ORF">TIFTF001_043812</name>
</gene>
<dbReference type="AlphaFoldDB" id="A0AA88CPP2"/>
<dbReference type="EMBL" id="BTGU01002983">
    <property type="protein sequence ID" value="GMN24747.1"/>
    <property type="molecule type" value="Genomic_DNA"/>
</dbReference>
<accession>A0AA88CPP2</accession>
<protein>
    <submittedName>
        <fullName evidence="1">Uncharacterized protein</fullName>
    </submittedName>
</protein>
<evidence type="ECO:0000313" key="1">
    <source>
        <dbReference type="EMBL" id="GMN24747.1"/>
    </source>
</evidence>
<keyword evidence="2" id="KW-1185">Reference proteome</keyword>
<proteinExistence type="predicted"/>
<reference evidence="1" key="1">
    <citation type="submission" date="2023-07" db="EMBL/GenBank/DDBJ databases">
        <title>draft genome sequence of fig (Ficus carica).</title>
        <authorList>
            <person name="Takahashi T."/>
            <person name="Nishimura K."/>
        </authorList>
    </citation>
    <scope>NUCLEOTIDE SEQUENCE</scope>
</reference>
<evidence type="ECO:0000313" key="2">
    <source>
        <dbReference type="Proteomes" id="UP001187192"/>
    </source>
</evidence>
<sequence>MDAPQGSADLAILPEDVASSLSCGNLALWGLCAHLFR</sequence>
<organism evidence="1 2">
    <name type="scientific">Ficus carica</name>
    <name type="common">Common fig</name>
    <dbReference type="NCBI Taxonomy" id="3494"/>
    <lineage>
        <taxon>Eukaryota</taxon>
        <taxon>Viridiplantae</taxon>
        <taxon>Streptophyta</taxon>
        <taxon>Embryophyta</taxon>
        <taxon>Tracheophyta</taxon>
        <taxon>Spermatophyta</taxon>
        <taxon>Magnoliopsida</taxon>
        <taxon>eudicotyledons</taxon>
        <taxon>Gunneridae</taxon>
        <taxon>Pentapetalae</taxon>
        <taxon>rosids</taxon>
        <taxon>fabids</taxon>
        <taxon>Rosales</taxon>
        <taxon>Moraceae</taxon>
        <taxon>Ficeae</taxon>
        <taxon>Ficus</taxon>
    </lineage>
</organism>